<keyword evidence="2" id="KW-1185">Reference proteome</keyword>
<accession>A0A0K6IT11</accession>
<organism evidence="1 2">
    <name type="scientific">Marinomonas fungiae</name>
    <dbReference type="NCBI Taxonomy" id="1137284"/>
    <lineage>
        <taxon>Bacteria</taxon>
        <taxon>Pseudomonadati</taxon>
        <taxon>Pseudomonadota</taxon>
        <taxon>Gammaproteobacteria</taxon>
        <taxon>Oceanospirillales</taxon>
        <taxon>Oceanospirillaceae</taxon>
        <taxon>Marinomonas</taxon>
    </lineage>
</organism>
<dbReference type="STRING" id="1137284.GCA_001418205_03601"/>
<dbReference type="RefSeq" id="WP_055464604.1">
    <property type="nucleotide sequence ID" value="NZ_CYHG01000018.1"/>
</dbReference>
<gene>
    <name evidence="1" type="ORF">Ga0061065_11833</name>
</gene>
<proteinExistence type="predicted"/>
<dbReference type="OrthoDB" id="8689481at2"/>
<sequence>MEYAEIEKEASDRLDRHFISVWEDCDALVAEGIREFRDRWANYSVHSHRKDPRNHLKDAHADIKKETDKRPIGELILEVLDPKVSAFLNSLPETHFHFFPNPYWNLRHAPVQDSQSEFPLVRNFYRRVSVKYGPKFKAETPLTNLIVMMGFKSAHDSIKQQLRHFMNTEHQCRPIDFRFQATVDNLLELLWMLHLTPTRFKHHSPDIKINARRKQTYCELCGQRNELAEYFYRLDNNLLDPDDQQEANDEQKKKLQLSHRYCTRHRPRNKDGLTWNPAYKSALQSKEQFEKEFRRLQLHVAGAVEYKPVLDDKELRSLSAEELIDRFFYLFLEGKTVTQEHAQAYFEYVKHNFKCPIAVEGETKRLIDDAIVRLTGAGTLLGADDEGKLRDIARHMVDSRLTDRKKQILVLKQGLNQTQISERLTELEGKNISPQAVSKALGVLDVRFFLD</sequence>
<name>A0A0K6IT11_9GAMM</name>
<evidence type="ECO:0000313" key="2">
    <source>
        <dbReference type="Proteomes" id="UP000182769"/>
    </source>
</evidence>
<evidence type="ECO:0000313" key="1">
    <source>
        <dbReference type="EMBL" id="CUB06472.1"/>
    </source>
</evidence>
<dbReference type="AlphaFoldDB" id="A0A0K6IT11"/>
<dbReference type="EMBL" id="CYHG01000018">
    <property type="protein sequence ID" value="CUB06472.1"/>
    <property type="molecule type" value="Genomic_DNA"/>
</dbReference>
<dbReference type="Proteomes" id="UP000182769">
    <property type="component" value="Unassembled WGS sequence"/>
</dbReference>
<protein>
    <submittedName>
        <fullName evidence="1">Uncharacterized protein</fullName>
    </submittedName>
</protein>
<reference evidence="2" key="1">
    <citation type="submission" date="2015-08" db="EMBL/GenBank/DDBJ databases">
        <authorList>
            <person name="Varghese N."/>
        </authorList>
    </citation>
    <scope>NUCLEOTIDE SEQUENCE [LARGE SCALE GENOMIC DNA]</scope>
    <source>
        <strain evidence="2">JCM 18476</strain>
    </source>
</reference>